<keyword evidence="6 7" id="KW-0472">Membrane</keyword>
<organism evidence="9 10">
    <name type="scientific">Phytohabitans aurantiacus</name>
    <dbReference type="NCBI Taxonomy" id="3016789"/>
    <lineage>
        <taxon>Bacteria</taxon>
        <taxon>Bacillati</taxon>
        <taxon>Actinomycetota</taxon>
        <taxon>Actinomycetes</taxon>
        <taxon>Micromonosporales</taxon>
        <taxon>Micromonosporaceae</taxon>
    </lineage>
</organism>
<feature type="transmembrane region" description="Helical" evidence="7">
    <location>
        <begin position="462"/>
        <end position="487"/>
    </location>
</feature>
<dbReference type="PANTHER" id="PTHR42718">
    <property type="entry name" value="MAJOR FACILITATOR SUPERFAMILY MULTIDRUG TRANSPORTER MFSC"/>
    <property type="match status" value="1"/>
</dbReference>
<feature type="transmembrane region" description="Helical" evidence="7">
    <location>
        <begin position="302"/>
        <end position="322"/>
    </location>
</feature>
<feature type="transmembrane region" description="Helical" evidence="7">
    <location>
        <begin position="12"/>
        <end position="34"/>
    </location>
</feature>
<dbReference type="Gene3D" id="1.20.1720.10">
    <property type="entry name" value="Multidrug resistance protein D"/>
    <property type="match status" value="1"/>
</dbReference>
<feature type="transmembrane region" description="Helical" evidence="7">
    <location>
        <begin position="103"/>
        <end position="124"/>
    </location>
</feature>
<evidence type="ECO:0000256" key="7">
    <source>
        <dbReference type="SAM" id="Phobius"/>
    </source>
</evidence>
<keyword evidence="3" id="KW-1003">Cell membrane</keyword>
<feature type="transmembrane region" description="Helical" evidence="7">
    <location>
        <begin position="198"/>
        <end position="217"/>
    </location>
</feature>
<evidence type="ECO:0000313" key="10">
    <source>
        <dbReference type="Proteomes" id="UP001144280"/>
    </source>
</evidence>
<evidence type="ECO:0000256" key="6">
    <source>
        <dbReference type="ARBA" id="ARBA00023136"/>
    </source>
</evidence>
<dbReference type="EMBL" id="BSDI01000110">
    <property type="protein sequence ID" value="GLI03911.1"/>
    <property type="molecule type" value="Genomic_DNA"/>
</dbReference>
<keyword evidence="4 7" id="KW-0812">Transmembrane</keyword>
<evidence type="ECO:0000259" key="8">
    <source>
        <dbReference type="PROSITE" id="PS50850"/>
    </source>
</evidence>
<dbReference type="PROSITE" id="PS50850">
    <property type="entry name" value="MFS"/>
    <property type="match status" value="1"/>
</dbReference>
<proteinExistence type="predicted"/>
<feature type="transmembrane region" description="Helical" evidence="7">
    <location>
        <begin position="49"/>
        <end position="66"/>
    </location>
</feature>
<gene>
    <name evidence="9" type="primary">smvA</name>
    <name evidence="9" type="ORF">Pa4123_91920</name>
</gene>
<evidence type="ECO:0000256" key="3">
    <source>
        <dbReference type="ARBA" id="ARBA00022475"/>
    </source>
</evidence>
<comment type="caution">
    <text evidence="9">The sequence shown here is derived from an EMBL/GenBank/DDBJ whole genome shotgun (WGS) entry which is preliminary data.</text>
</comment>
<feature type="domain" description="Major facilitator superfamily (MFS) profile" evidence="8">
    <location>
        <begin position="12"/>
        <end position="492"/>
    </location>
</feature>
<dbReference type="Proteomes" id="UP001144280">
    <property type="component" value="Unassembled WGS sequence"/>
</dbReference>
<feature type="transmembrane region" description="Helical" evidence="7">
    <location>
        <begin position="78"/>
        <end position="97"/>
    </location>
</feature>
<reference evidence="9" key="1">
    <citation type="submission" date="2022-12" db="EMBL/GenBank/DDBJ databases">
        <title>New Phytohabitans aurantiacus sp. RD004123 nov., an actinomycete isolated from soil.</title>
        <authorList>
            <person name="Triningsih D.W."/>
            <person name="Harunari E."/>
            <person name="Igarashi Y."/>
        </authorList>
    </citation>
    <scope>NUCLEOTIDE SEQUENCE</scope>
    <source>
        <strain evidence="9">RD004123</strain>
    </source>
</reference>
<dbReference type="RefSeq" id="WP_281906437.1">
    <property type="nucleotide sequence ID" value="NZ_BSDI01000110.1"/>
</dbReference>
<keyword evidence="5 7" id="KW-1133">Transmembrane helix</keyword>
<dbReference type="Pfam" id="PF07690">
    <property type="entry name" value="MFS_1"/>
    <property type="match status" value="1"/>
</dbReference>
<keyword evidence="10" id="KW-1185">Reference proteome</keyword>
<keyword evidence="2" id="KW-0813">Transport</keyword>
<dbReference type="PANTHER" id="PTHR42718:SF47">
    <property type="entry name" value="METHYL VIOLOGEN RESISTANCE PROTEIN SMVA"/>
    <property type="match status" value="1"/>
</dbReference>
<feature type="transmembrane region" description="Helical" evidence="7">
    <location>
        <begin position="136"/>
        <end position="156"/>
    </location>
</feature>
<feature type="transmembrane region" description="Helical" evidence="7">
    <location>
        <begin position="329"/>
        <end position="349"/>
    </location>
</feature>
<dbReference type="SUPFAM" id="SSF103473">
    <property type="entry name" value="MFS general substrate transporter"/>
    <property type="match status" value="1"/>
</dbReference>
<evidence type="ECO:0000256" key="5">
    <source>
        <dbReference type="ARBA" id="ARBA00022989"/>
    </source>
</evidence>
<dbReference type="InterPro" id="IPR036259">
    <property type="entry name" value="MFS_trans_sf"/>
</dbReference>
<dbReference type="Gene3D" id="1.20.1250.20">
    <property type="entry name" value="MFS general substrate transporter like domains"/>
    <property type="match status" value="1"/>
</dbReference>
<feature type="transmembrane region" description="Helical" evidence="7">
    <location>
        <begin position="265"/>
        <end position="290"/>
    </location>
</feature>
<feature type="transmembrane region" description="Helical" evidence="7">
    <location>
        <begin position="355"/>
        <end position="381"/>
    </location>
</feature>
<evidence type="ECO:0000256" key="2">
    <source>
        <dbReference type="ARBA" id="ARBA00022448"/>
    </source>
</evidence>
<name>A0ABQ5RBB9_9ACTN</name>
<feature type="transmembrane region" description="Helical" evidence="7">
    <location>
        <begin position="402"/>
        <end position="420"/>
    </location>
</feature>
<evidence type="ECO:0000256" key="4">
    <source>
        <dbReference type="ARBA" id="ARBA00022692"/>
    </source>
</evidence>
<accession>A0ABQ5RBB9</accession>
<dbReference type="CDD" id="cd17321">
    <property type="entry name" value="MFS_MMR_MDR_like"/>
    <property type="match status" value="1"/>
</dbReference>
<dbReference type="InterPro" id="IPR011701">
    <property type="entry name" value="MFS"/>
</dbReference>
<dbReference type="InterPro" id="IPR020846">
    <property type="entry name" value="MFS_dom"/>
</dbReference>
<feature type="transmembrane region" description="Helical" evidence="7">
    <location>
        <begin position="162"/>
        <end position="186"/>
    </location>
</feature>
<feature type="transmembrane region" description="Helical" evidence="7">
    <location>
        <begin position="223"/>
        <end position="244"/>
    </location>
</feature>
<evidence type="ECO:0000256" key="1">
    <source>
        <dbReference type="ARBA" id="ARBA00004651"/>
    </source>
</evidence>
<protein>
    <submittedName>
        <fullName evidence="9">MFS transporter</fullName>
    </submittedName>
</protein>
<comment type="subcellular location">
    <subcellularLocation>
        <location evidence="1">Cell membrane</location>
        <topology evidence="1">Multi-pass membrane protein</topology>
    </subcellularLocation>
</comment>
<evidence type="ECO:0000313" key="9">
    <source>
        <dbReference type="EMBL" id="GLI03911.1"/>
    </source>
</evidence>
<sequence length="510" mass="52269">MNDKAGRKEWIGLAVLALPSLLVSIDIFVLLLALPRLSTDLHASGTEQLWILDSYGFLLSGFLITMGTLGDRIGRRKLLLAGAAAFGAASVLAAYSTSPAMLIAARALLGVAGATLTPSTLALITNMFRDAKERPIAIGVWLMSLMGGIALGPVVGGALLEHFWWGSVFLLGVPAMVLLLVLGPVLLPEYKAPEAGRLDIASVALSLATILPAIWGLKELARNGLTFAPVAALAAGTAVGFLFVRRQVRLPDPLLDLRLFADRAFTAALVCMLINTMLPGATMVLITQYLQLVEGLSPLRAGLWLLPTVATAIATLQVSPLLARRVPPARLIAGGLVVSASGLALLTQTPSSNGLAYVVTGLGLINLGAGPLLTLGTNLVVGAAPPEKAGSAASISQTSNEFGFALGIATMGTLATAVYHSRVDAPVGVPEMARDTLAGASAAAADLPTQAGTALLESARAAFTAGLATVAGISTVLVLGTAVLILVAMRHVRPVGAVVEPAGEPVENVV</sequence>